<reference evidence="2" key="1">
    <citation type="submission" date="2017-09" db="EMBL/GenBank/DDBJ databases">
        <title>Depth-based differentiation of microbial function through sediment-hosted aquifers and enrichment of novel symbionts in the deep terrestrial subsurface.</title>
        <authorList>
            <person name="Probst A.J."/>
            <person name="Ladd B."/>
            <person name="Jarett J.K."/>
            <person name="Geller-Mcgrath D.E."/>
            <person name="Sieber C.M.K."/>
            <person name="Emerson J.B."/>
            <person name="Anantharaman K."/>
            <person name="Thomas B.C."/>
            <person name="Malmstrom R."/>
            <person name="Stieglmeier M."/>
            <person name="Klingl A."/>
            <person name="Woyke T."/>
            <person name="Ryan C.M."/>
            <person name="Banfield J.F."/>
        </authorList>
    </citation>
    <scope>NUCLEOTIDE SEQUENCE [LARGE SCALE GENOMIC DNA]</scope>
</reference>
<sequence>MTGFTSQAYGTQIFTEYISVQICTKNHSYSSGFLFYEDATLLFFILAQLTCTDKKLLPSFLSSKRNKKCQGKELACVATKKALIGKR</sequence>
<gene>
    <name evidence="1" type="ORF">COU32_01070</name>
</gene>
<evidence type="ECO:0000313" key="2">
    <source>
        <dbReference type="Proteomes" id="UP000231530"/>
    </source>
</evidence>
<proteinExistence type="predicted"/>
<name>A0A2H0TWW0_9BACT</name>
<dbReference type="EMBL" id="PFBY01000014">
    <property type="protein sequence ID" value="PIR76642.1"/>
    <property type="molecule type" value="Genomic_DNA"/>
</dbReference>
<comment type="caution">
    <text evidence="1">The sequence shown here is derived from an EMBL/GenBank/DDBJ whole genome shotgun (WGS) entry which is preliminary data.</text>
</comment>
<organism evidence="1 2">
    <name type="scientific">Candidatus Magasanikbacteria bacterium CG10_big_fil_rev_8_21_14_0_10_42_10</name>
    <dbReference type="NCBI Taxonomy" id="1974649"/>
    <lineage>
        <taxon>Bacteria</taxon>
        <taxon>Candidatus Magasanikiibacteriota</taxon>
    </lineage>
</organism>
<evidence type="ECO:0000313" key="1">
    <source>
        <dbReference type="EMBL" id="PIR76642.1"/>
    </source>
</evidence>
<dbReference type="AlphaFoldDB" id="A0A2H0TWW0"/>
<dbReference type="Proteomes" id="UP000231530">
    <property type="component" value="Unassembled WGS sequence"/>
</dbReference>
<protein>
    <submittedName>
        <fullName evidence="1">Uncharacterized protein</fullName>
    </submittedName>
</protein>
<accession>A0A2H0TWW0</accession>